<name>A0A3N5DIN0_9SPHN</name>
<dbReference type="Gene3D" id="3.90.550.10">
    <property type="entry name" value="Spore Coat Polysaccharide Biosynthesis Protein SpsA, Chain A"/>
    <property type="match status" value="1"/>
</dbReference>
<dbReference type="InterPro" id="IPR001173">
    <property type="entry name" value="Glyco_trans_2-like"/>
</dbReference>
<dbReference type="PANTHER" id="PTHR43179:SF7">
    <property type="entry name" value="RHAMNOSYLTRANSFERASE WBBL"/>
    <property type="match status" value="1"/>
</dbReference>
<gene>
    <name evidence="2" type="ORF">EG799_07710</name>
</gene>
<organism evidence="2 3">
    <name type="scientific">Aurantiacibacter spongiae</name>
    <dbReference type="NCBI Taxonomy" id="2488860"/>
    <lineage>
        <taxon>Bacteria</taxon>
        <taxon>Pseudomonadati</taxon>
        <taxon>Pseudomonadota</taxon>
        <taxon>Alphaproteobacteria</taxon>
        <taxon>Sphingomonadales</taxon>
        <taxon>Erythrobacteraceae</taxon>
        <taxon>Aurantiacibacter</taxon>
    </lineage>
</organism>
<dbReference type="AlphaFoldDB" id="A0A3N5DIN0"/>
<evidence type="ECO:0000313" key="2">
    <source>
        <dbReference type="EMBL" id="RPF71512.1"/>
    </source>
</evidence>
<evidence type="ECO:0000259" key="1">
    <source>
        <dbReference type="Pfam" id="PF00535"/>
    </source>
</evidence>
<sequence>MQTTHREPRGNHVVLPRRRQDETEALNRVTTDCDGLPLSIIMVNYKTPDLTCEAIASAFRETDTPFELILVDNASDDGIVERVRHDFPQVRIIANEENVGFAEANNQAARIAAGEYLLLLNSDTVTLDHAIDNLLAFARRTPEAKIWGGRTLFGDRTLNETSCFDRMTLRSVLFSSIGLSALFRGSTFFNPERIAGWKRDSERQVDIVTGCFLMIERDFWNALGGFDPAFFMFGEETDLCARARARGARPRITPEATIVHYGGRSVSLRAQRATYVAAARVGIAKRHLPPLRGRLVRELIIMRIRLMHAFSAITARNSPERRDYLKTIKENIPVIRKGPISPGERS</sequence>
<dbReference type="OrthoDB" id="9771846at2"/>
<dbReference type="GO" id="GO:0016740">
    <property type="term" value="F:transferase activity"/>
    <property type="evidence" value="ECO:0007669"/>
    <property type="project" value="UniProtKB-KW"/>
</dbReference>
<dbReference type="RefSeq" id="WP_123880040.1">
    <property type="nucleotide sequence ID" value="NZ_RPFZ01000001.1"/>
</dbReference>
<dbReference type="Pfam" id="PF00535">
    <property type="entry name" value="Glycos_transf_2"/>
    <property type="match status" value="1"/>
</dbReference>
<protein>
    <submittedName>
        <fullName evidence="2">Glycosyltransferase family 2 protein</fullName>
    </submittedName>
</protein>
<comment type="caution">
    <text evidence="2">The sequence shown here is derived from an EMBL/GenBank/DDBJ whole genome shotgun (WGS) entry which is preliminary data.</text>
</comment>
<accession>A0A3N5DIN0</accession>
<keyword evidence="3" id="KW-1185">Reference proteome</keyword>
<dbReference type="EMBL" id="RPFZ01000001">
    <property type="protein sequence ID" value="RPF71512.1"/>
    <property type="molecule type" value="Genomic_DNA"/>
</dbReference>
<dbReference type="PANTHER" id="PTHR43179">
    <property type="entry name" value="RHAMNOSYLTRANSFERASE WBBL"/>
    <property type="match status" value="1"/>
</dbReference>
<evidence type="ECO:0000313" key="3">
    <source>
        <dbReference type="Proteomes" id="UP000275232"/>
    </source>
</evidence>
<dbReference type="CDD" id="cd04186">
    <property type="entry name" value="GT_2_like_c"/>
    <property type="match status" value="1"/>
</dbReference>
<dbReference type="InterPro" id="IPR029044">
    <property type="entry name" value="Nucleotide-diphossugar_trans"/>
</dbReference>
<feature type="domain" description="Glycosyltransferase 2-like" evidence="1">
    <location>
        <begin position="39"/>
        <end position="162"/>
    </location>
</feature>
<proteinExistence type="predicted"/>
<reference evidence="2 3" key="1">
    <citation type="submission" date="2018-11" db="EMBL/GenBank/DDBJ databases">
        <title>Erythrobacter spongiae sp. nov., isolated from a marine sponge.</title>
        <authorList>
            <person name="Zhuang L."/>
            <person name="Luo L."/>
        </authorList>
    </citation>
    <scope>NUCLEOTIDE SEQUENCE [LARGE SCALE GENOMIC DNA]</scope>
    <source>
        <strain evidence="2 3">HN-E23</strain>
    </source>
</reference>
<keyword evidence="2" id="KW-0808">Transferase</keyword>
<dbReference type="SUPFAM" id="SSF53448">
    <property type="entry name" value="Nucleotide-diphospho-sugar transferases"/>
    <property type="match status" value="1"/>
</dbReference>
<dbReference type="Proteomes" id="UP000275232">
    <property type="component" value="Unassembled WGS sequence"/>
</dbReference>